<dbReference type="InterPro" id="IPR001279">
    <property type="entry name" value="Metallo-B-lactamas"/>
</dbReference>
<feature type="binding site" evidence="7">
    <location>
        <position position="59"/>
    </location>
    <ligand>
        <name>Zn(2+)</name>
        <dbReference type="ChEBI" id="CHEBI:29105"/>
        <label>1</label>
    </ligand>
</feature>
<dbReference type="GO" id="GO:0004416">
    <property type="term" value="F:hydroxyacylglutathione hydrolase activity"/>
    <property type="evidence" value="ECO:0007669"/>
    <property type="project" value="UniProtKB-UniRule"/>
</dbReference>
<feature type="binding site" evidence="7">
    <location>
        <position position="134"/>
    </location>
    <ligand>
        <name>Zn(2+)</name>
        <dbReference type="ChEBI" id="CHEBI:29105"/>
        <label>2</label>
    </ligand>
</feature>
<evidence type="ECO:0000256" key="3">
    <source>
        <dbReference type="ARBA" id="ARBA00006759"/>
    </source>
</evidence>
<dbReference type="UniPathway" id="UPA00619">
    <property type="reaction ID" value="UER00676"/>
</dbReference>
<evidence type="ECO:0000259" key="8">
    <source>
        <dbReference type="SMART" id="SM00849"/>
    </source>
</evidence>
<evidence type="ECO:0000313" key="10">
    <source>
        <dbReference type="Proteomes" id="UP000325755"/>
    </source>
</evidence>
<evidence type="ECO:0000256" key="4">
    <source>
        <dbReference type="ARBA" id="ARBA00022723"/>
    </source>
</evidence>
<name>A0A5Q0BRG7_9GAMM</name>
<comment type="catalytic activity">
    <reaction evidence="1 7">
        <text>an S-(2-hydroxyacyl)glutathione + H2O = a 2-hydroxy carboxylate + glutathione + H(+)</text>
        <dbReference type="Rhea" id="RHEA:21864"/>
        <dbReference type="ChEBI" id="CHEBI:15377"/>
        <dbReference type="ChEBI" id="CHEBI:15378"/>
        <dbReference type="ChEBI" id="CHEBI:57925"/>
        <dbReference type="ChEBI" id="CHEBI:58896"/>
        <dbReference type="ChEBI" id="CHEBI:71261"/>
        <dbReference type="EC" id="3.1.2.6"/>
    </reaction>
</comment>
<protein>
    <recommendedName>
        <fullName evidence="7">Hydroxyacylglutathione hydrolase</fullName>
        <ecNumber evidence="7">3.1.2.6</ecNumber>
    </recommendedName>
    <alternativeName>
        <fullName evidence="7">Glyoxalase II</fullName>
        <shortName evidence="7">Glx II</shortName>
    </alternativeName>
</protein>
<accession>A0A5Q0BRG7</accession>
<feature type="binding site" evidence="7">
    <location>
        <position position="61"/>
    </location>
    <ligand>
        <name>Zn(2+)</name>
        <dbReference type="ChEBI" id="CHEBI:29105"/>
        <label>2</label>
    </ligand>
</feature>
<dbReference type="SMART" id="SM00849">
    <property type="entry name" value="Lactamase_B"/>
    <property type="match status" value="1"/>
</dbReference>
<keyword evidence="5 7" id="KW-0378">Hydrolase</keyword>
<evidence type="ECO:0000256" key="7">
    <source>
        <dbReference type="HAMAP-Rule" id="MF_01374"/>
    </source>
</evidence>
<gene>
    <name evidence="7 9" type="primary">gloB</name>
    <name evidence="9" type="ORF">F6R98_20230</name>
</gene>
<dbReference type="SUPFAM" id="SSF56281">
    <property type="entry name" value="Metallo-hydrolase/oxidoreductase"/>
    <property type="match status" value="1"/>
</dbReference>
<dbReference type="InterPro" id="IPR032282">
    <property type="entry name" value="HAGH_C"/>
</dbReference>
<dbReference type="CDD" id="cd07723">
    <property type="entry name" value="hydroxyacylglutathione_hydrolase_MBL-fold"/>
    <property type="match status" value="1"/>
</dbReference>
<comment type="subunit">
    <text evidence="7">Monomer.</text>
</comment>
<comment type="cofactor">
    <cofactor evidence="7">
        <name>Zn(2+)</name>
        <dbReference type="ChEBI" id="CHEBI:29105"/>
    </cofactor>
    <text evidence="7">Binds 2 Zn(2+) ions per subunit.</text>
</comment>
<dbReference type="InParanoid" id="A0A5Q0BRG7"/>
<feature type="binding site" evidence="7">
    <location>
        <position position="134"/>
    </location>
    <ligand>
        <name>Zn(2+)</name>
        <dbReference type="ChEBI" id="CHEBI:29105"/>
        <label>1</label>
    </ligand>
</feature>
<dbReference type="InterPro" id="IPR035680">
    <property type="entry name" value="Clx_II_MBL"/>
</dbReference>
<evidence type="ECO:0000256" key="2">
    <source>
        <dbReference type="ARBA" id="ARBA00004963"/>
    </source>
</evidence>
<dbReference type="InterPro" id="IPR036866">
    <property type="entry name" value="RibonucZ/Hydroxyglut_hydro"/>
</dbReference>
<feature type="binding site" evidence="7">
    <location>
        <position position="172"/>
    </location>
    <ligand>
        <name>Zn(2+)</name>
        <dbReference type="ChEBI" id="CHEBI:29105"/>
        <label>2</label>
    </ligand>
</feature>
<dbReference type="OrthoDB" id="9802248at2"/>
<dbReference type="Pfam" id="PF16123">
    <property type="entry name" value="HAGH_C"/>
    <property type="match status" value="1"/>
</dbReference>
<comment type="similarity">
    <text evidence="3 7">Belongs to the metallo-beta-lactamase superfamily. Glyoxalase II family.</text>
</comment>
<proteinExistence type="inferred from homology"/>
<organism evidence="9 10">
    <name type="scientific">Candidatus Methylospira mobilis</name>
    <dbReference type="NCBI Taxonomy" id="1808979"/>
    <lineage>
        <taxon>Bacteria</taxon>
        <taxon>Pseudomonadati</taxon>
        <taxon>Pseudomonadota</taxon>
        <taxon>Gammaproteobacteria</taxon>
        <taxon>Methylococcales</taxon>
        <taxon>Methylococcaceae</taxon>
        <taxon>Candidatus Methylospira</taxon>
    </lineage>
</organism>
<dbReference type="Proteomes" id="UP000325755">
    <property type="component" value="Chromosome"/>
</dbReference>
<keyword evidence="6 7" id="KW-0862">Zinc</keyword>
<sequence length="257" mass="28246">MSNIEILQLSVLEDNYVYLIHEPVSGVTAAVDPAVAAPVLEALNERGWKLDFILNTHHHADHTDGNLELKRITGCQVIGLAGDAERIPGIDRVVADNDSVAIGEATARVLAVPGHTRGHAAWWFEDEHALFCGDTLFALGCGRLFEGDAEQMWQSLDRLRRLPPETHVYCAHEYTEANARFALTLEAENPELQGRARQVDRLRRQGLPTVPSTLGDELATNPFLRPESAEIRAHLGLDADAGDAKVFAAVRSLKDCF</sequence>
<dbReference type="PANTHER" id="PTHR43705">
    <property type="entry name" value="HYDROXYACYLGLUTATHIONE HYDROLASE"/>
    <property type="match status" value="1"/>
</dbReference>
<dbReference type="InterPro" id="IPR050110">
    <property type="entry name" value="Glyoxalase_II_hydrolase"/>
</dbReference>
<keyword evidence="4 7" id="KW-0479">Metal-binding</keyword>
<comment type="pathway">
    <text evidence="2 7">Secondary metabolite metabolism; methylglyoxal degradation; (R)-lactate from methylglyoxal: step 2/2.</text>
</comment>
<dbReference type="PIRSF" id="PIRSF005457">
    <property type="entry name" value="Glx"/>
    <property type="match status" value="1"/>
</dbReference>
<evidence type="ECO:0000256" key="6">
    <source>
        <dbReference type="ARBA" id="ARBA00022833"/>
    </source>
</evidence>
<feature type="binding site" evidence="7">
    <location>
        <position position="57"/>
    </location>
    <ligand>
        <name>Zn(2+)</name>
        <dbReference type="ChEBI" id="CHEBI:29105"/>
        <label>1</label>
    </ligand>
</feature>
<dbReference type="EMBL" id="CP044205">
    <property type="protein sequence ID" value="QFY44667.1"/>
    <property type="molecule type" value="Genomic_DNA"/>
</dbReference>
<dbReference type="PANTHER" id="PTHR43705:SF1">
    <property type="entry name" value="HYDROXYACYLGLUTATHIONE HYDROLASE GLOB"/>
    <property type="match status" value="1"/>
</dbReference>
<keyword evidence="10" id="KW-1185">Reference proteome</keyword>
<evidence type="ECO:0000256" key="5">
    <source>
        <dbReference type="ARBA" id="ARBA00022801"/>
    </source>
</evidence>
<dbReference type="RefSeq" id="WP_153250629.1">
    <property type="nucleotide sequence ID" value="NZ_CP044205.1"/>
</dbReference>
<evidence type="ECO:0000256" key="1">
    <source>
        <dbReference type="ARBA" id="ARBA00001623"/>
    </source>
</evidence>
<dbReference type="Gene3D" id="3.60.15.10">
    <property type="entry name" value="Ribonuclease Z/Hydroxyacylglutathione hydrolase-like"/>
    <property type="match status" value="1"/>
</dbReference>
<dbReference type="HAMAP" id="MF_01374">
    <property type="entry name" value="Glyoxalase_2"/>
    <property type="match status" value="1"/>
</dbReference>
<dbReference type="InterPro" id="IPR017782">
    <property type="entry name" value="Hydroxyacylglutathione_Hdrlase"/>
</dbReference>
<evidence type="ECO:0000313" key="9">
    <source>
        <dbReference type="EMBL" id="QFY44667.1"/>
    </source>
</evidence>
<comment type="function">
    <text evidence="7">Thiolesterase that catalyzes the hydrolysis of S-D-lactoyl-glutathione to form glutathione and D-lactic acid.</text>
</comment>
<dbReference type="Pfam" id="PF00753">
    <property type="entry name" value="Lactamase_B"/>
    <property type="match status" value="1"/>
</dbReference>
<reference evidence="9 10" key="1">
    <citation type="submission" date="2019-09" db="EMBL/GenBank/DDBJ databases">
        <title>Ecophysiology of the spiral-shaped methanotroph Methylospira mobilis as revealed by the complete genome sequence.</title>
        <authorList>
            <person name="Oshkin I.Y."/>
            <person name="Dedysh S.N."/>
            <person name="Miroshnikov K."/>
            <person name="Danilova O.V."/>
            <person name="Hakobyan A."/>
            <person name="Liesack W."/>
        </authorList>
    </citation>
    <scope>NUCLEOTIDE SEQUENCE [LARGE SCALE GENOMIC DNA]</scope>
    <source>
        <strain evidence="9 10">Shm1</strain>
    </source>
</reference>
<dbReference type="KEGG" id="mmob:F6R98_20230"/>
<dbReference type="EC" id="3.1.2.6" evidence="7"/>
<dbReference type="FunCoup" id="A0A5Q0BRG7">
    <property type="interactions" value="372"/>
</dbReference>
<dbReference type="GO" id="GO:0019243">
    <property type="term" value="P:methylglyoxal catabolic process to D-lactate via S-lactoyl-glutathione"/>
    <property type="evidence" value="ECO:0007669"/>
    <property type="project" value="UniProtKB-UniRule"/>
</dbReference>
<dbReference type="NCBIfam" id="TIGR03413">
    <property type="entry name" value="GSH_gloB"/>
    <property type="match status" value="1"/>
</dbReference>
<dbReference type="AlphaFoldDB" id="A0A5Q0BRG7"/>
<feature type="binding site" evidence="7">
    <location>
        <position position="62"/>
    </location>
    <ligand>
        <name>Zn(2+)</name>
        <dbReference type="ChEBI" id="CHEBI:29105"/>
        <label>2</label>
    </ligand>
</feature>
<feature type="binding site" evidence="7">
    <location>
        <position position="115"/>
    </location>
    <ligand>
        <name>Zn(2+)</name>
        <dbReference type="ChEBI" id="CHEBI:29105"/>
        <label>1</label>
    </ligand>
</feature>
<feature type="domain" description="Metallo-beta-lactamase" evidence="8">
    <location>
        <begin position="14"/>
        <end position="172"/>
    </location>
</feature>
<dbReference type="GO" id="GO:0046872">
    <property type="term" value="F:metal ion binding"/>
    <property type="evidence" value="ECO:0007669"/>
    <property type="project" value="UniProtKB-KW"/>
</dbReference>